<accession>A0A3E2HNJ7</accession>
<name>A0A3E2HNJ7_SCYLI</name>
<sequence length="148" mass="16362">MAKDTTVYPTEEYTEHTSAGLCRLQTSPAGSIYSVLPDSPGLPKIQLEAAVALAAWGSRARRASGRPSRPRSEGWFVEDEWDAVSVLEEPRQYRTLYSTVDAAVSFLFGPRRLQHTTNLPREKVECAVREKEALSCGVHRSNLSVLNG</sequence>
<reference evidence="1 2" key="1">
    <citation type="submission" date="2018-05" db="EMBL/GenBank/DDBJ databases">
        <title>Draft genome sequence of Scytalidium lignicola DSM 105466, a ubiquitous saprotrophic fungus.</title>
        <authorList>
            <person name="Buettner E."/>
            <person name="Gebauer A.M."/>
            <person name="Hofrichter M."/>
            <person name="Liers C."/>
            <person name="Kellner H."/>
        </authorList>
    </citation>
    <scope>NUCLEOTIDE SEQUENCE [LARGE SCALE GENOMIC DNA]</scope>
    <source>
        <strain evidence="1 2">DSM 105466</strain>
    </source>
</reference>
<keyword evidence="2" id="KW-1185">Reference proteome</keyword>
<evidence type="ECO:0000313" key="2">
    <source>
        <dbReference type="Proteomes" id="UP000258309"/>
    </source>
</evidence>
<gene>
    <name evidence="1" type="ORF">B7463_g1409</name>
</gene>
<dbReference type="EMBL" id="NCSJ02000014">
    <property type="protein sequence ID" value="RFU34918.1"/>
    <property type="molecule type" value="Genomic_DNA"/>
</dbReference>
<evidence type="ECO:0000313" key="1">
    <source>
        <dbReference type="EMBL" id="RFU34918.1"/>
    </source>
</evidence>
<protein>
    <submittedName>
        <fullName evidence="1">Uncharacterized protein</fullName>
    </submittedName>
</protein>
<organism evidence="1 2">
    <name type="scientific">Scytalidium lignicola</name>
    <name type="common">Hyphomycete</name>
    <dbReference type="NCBI Taxonomy" id="5539"/>
    <lineage>
        <taxon>Eukaryota</taxon>
        <taxon>Fungi</taxon>
        <taxon>Dikarya</taxon>
        <taxon>Ascomycota</taxon>
        <taxon>Pezizomycotina</taxon>
        <taxon>Leotiomycetes</taxon>
        <taxon>Leotiomycetes incertae sedis</taxon>
        <taxon>Scytalidium</taxon>
    </lineage>
</organism>
<comment type="caution">
    <text evidence="1">The sequence shown here is derived from an EMBL/GenBank/DDBJ whole genome shotgun (WGS) entry which is preliminary data.</text>
</comment>
<feature type="non-terminal residue" evidence="1">
    <location>
        <position position="148"/>
    </location>
</feature>
<feature type="non-terminal residue" evidence="1">
    <location>
        <position position="1"/>
    </location>
</feature>
<proteinExistence type="predicted"/>
<dbReference type="Proteomes" id="UP000258309">
    <property type="component" value="Unassembled WGS sequence"/>
</dbReference>
<dbReference type="AlphaFoldDB" id="A0A3E2HNJ7"/>